<dbReference type="GO" id="GO:0016887">
    <property type="term" value="F:ATP hydrolysis activity"/>
    <property type="evidence" value="ECO:0007669"/>
    <property type="project" value="InterPro"/>
</dbReference>
<dbReference type="OrthoDB" id="9810761at2"/>
<dbReference type="Gene3D" id="3.40.50.300">
    <property type="entry name" value="P-loop containing nucleotide triphosphate hydrolases"/>
    <property type="match status" value="1"/>
</dbReference>
<dbReference type="CDD" id="cd01130">
    <property type="entry name" value="VirB11-like_ATPase"/>
    <property type="match status" value="1"/>
</dbReference>
<evidence type="ECO:0000313" key="3">
    <source>
        <dbReference type="EMBL" id="QFI38023.1"/>
    </source>
</evidence>
<dbReference type="EMBL" id="CP044399">
    <property type="protein sequence ID" value="QFI38023.1"/>
    <property type="molecule type" value="Genomic_DNA"/>
</dbReference>
<dbReference type="Gene3D" id="3.30.450.380">
    <property type="match status" value="1"/>
</dbReference>
<dbReference type="AlphaFoldDB" id="A0A5J6WJ20"/>
<proteinExistence type="inferred from homology"/>
<keyword evidence="4" id="KW-1185">Reference proteome</keyword>
<accession>A0A5J6WJ20</accession>
<dbReference type="SUPFAM" id="SSF52540">
    <property type="entry name" value="P-loop containing nucleoside triphosphate hydrolases"/>
    <property type="match status" value="1"/>
</dbReference>
<sequence>MFGTNTVTPTPMESLLTLSVSTDVADVTSNDNVEEQRFHVIQQEIMAIIAPAVVVTLTPEELEVRTFEAVGDIAARQQFPIGGTEQRNISQRLVDEMLGLGPLQVLMDDPEITDIMVNGHTEVFVEYRGKVKRADVRFRDEEHVLNLARRIVSRIGRRVDETTPMVDARLPNGSRVNVLIPPLALNGTCISIRKFNEQKHSLQQLAAFGAMSSDMADVLNIIARSRVNVLISGGTGAGKTTLLNALSFGISPDERIITIEDAAELKLQQPHVVSIETRPANIEGAAAIGQRELLRNALRMRPDRIILGEVRGAEAFDMMQAMNTGHDGSMSTLHANTPHDALIRLENMLLMAEVNLPVSALRRQIASTVDVVVQVERMRDGKRRVINITEVVGLEGDQYLTHDLFYFDYQQMDVNGDLVGEFLSTKILPRFSEKARYYQLESQLKQAMGVR</sequence>
<dbReference type="InterPro" id="IPR001482">
    <property type="entry name" value="T2SS/T4SS_dom"/>
</dbReference>
<dbReference type="InterPro" id="IPR050921">
    <property type="entry name" value="T4SS_GSP_E_ATPase"/>
</dbReference>
<dbReference type="Pfam" id="PF00437">
    <property type="entry name" value="T2SSE"/>
    <property type="match status" value="1"/>
</dbReference>
<comment type="similarity">
    <text evidence="1">Belongs to the GSP E family.</text>
</comment>
<evidence type="ECO:0000256" key="1">
    <source>
        <dbReference type="ARBA" id="ARBA00006611"/>
    </source>
</evidence>
<protein>
    <submittedName>
        <fullName evidence="3">CpaF family protein</fullName>
    </submittedName>
</protein>
<evidence type="ECO:0000313" key="4">
    <source>
        <dbReference type="Proteomes" id="UP000327424"/>
    </source>
</evidence>
<dbReference type="KEGG" id="mmaa:FR932_09250"/>
<dbReference type="InterPro" id="IPR027417">
    <property type="entry name" value="P-loop_NTPase"/>
</dbReference>
<dbReference type="RefSeq" id="WP_019441806.1">
    <property type="nucleotide sequence ID" value="NZ_ALOE01000022.1"/>
</dbReference>
<dbReference type="SMART" id="SM00382">
    <property type="entry name" value="AAA"/>
    <property type="match status" value="1"/>
</dbReference>
<feature type="domain" description="AAA+ ATPase" evidence="2">
    <location>
        <begin position="225"/>
        <end position="379"/>
    </location>
</feature>
<dbReference type="PANTHER" id="PTHR30486:SF6">
    <property type="entry name" value="TYPE IV PILUS RETRACTATION ATPASE PILT"/>
    <property type="match status" value="1"/>
</dbReference>
<name>A0A5J6WJ20_MORMI</name>
<evidence type="ECO:0000259" key="2">
    <source>
        <dbReference type="SMART" id="SM00382"/>
    </source>
</evidence>
<dbReference type="PANTHER" id="PTHR30486">
    <property type="entry name" value="TWITCHING MOTILITY PROTEIN PILT"/>
    <property type="match status" value="1"/>
</dbReference>
<organism evidence="3 4">
    <name type="scientific">Moritella marina ATCC 15381</name>
    <dbReference type="NCBI Taxonomy" id="1202962"/>
    <lineage>
        <taxon>Bacteria</taxon>
        <taxon>Pseudomonadati</taxon>
        <taxon>Pseudomonadota</taxon>
        <taxon>Gammaproteobacteria</taxon>
        <taxon>Alteromonadales</taxon>
        <taxon>Moritellaceae</taxon>
        <taxon>Moritella</taxon>
    </lineage>
</organism>
<dbReference type="Proteomes" id="UP000327424">
    <property type="component" value="Chromosome"/>
</dbReference>
<dbReference type="InterPro" id="IPR003593">
    <property type="entry name" value="AAA+_ATPase"/>
</dbReference>
<gene>
    <name evidence="3" type="ORF">FR932_09250</name>
</gene>
<reference evidence="3 4" key="1">
    <citation type="submission" date="2019-09" db="EMBL/GenBank/DDBJ databases">
        <title>Hybrid Assembly of the complete Genome of the Deep-Sea Bacterium Moritella marina from long Nanopore and Illumina reads.</title>
        <authorList>
            <person name="Magin S."/>
            <person name="Georgoulis A."/>
            <person name="Papadimitriou K."/>
            <person name="Iliakis G."/>
            <person name="Vorgias C.E."/>
        </authorList>
    </citation>
    <scope>NUCLEOTIDE SEQUENCE [LARGE SCALE GENOMIC DNA]</scope>
    <source>
        <strain evidence="3 4">MP-1</strain>
    </source>
</reference>